<dbReference type="SMART" id="SM00382">
    <property type="entry name" value="AAA"/>
    <property type="match status" value="1"/>
</dbReference>
<keyword evidence="19" id="KW-1185">Reference proteome</keyword>
<evidence type="ECO:0000256" key="7">
    <source>
        <dbReference type="ARBA" id="ARBA00022741"/>
    </source>
</evidence>
<dbReference type="PROSITE" id="PS00152">
    <property type="entry name" value="ATPASE_ALPHA_BETA"/>
    <property type="match status" value="1"/>
</dbReference>
<comment type="caution">
    <text evidence="18">The sequence shown here is derived from an EMBL/GenBank/DDBJ whole genome shotgun (WGS) entry which is preliminary data.</text>
</comment>
<evidence type="ECO:0000256" key="2">
    <source>
        <dbReference type="ARBA" id="ARBA00008936"/>
    </source>
</evidence>
<evidence type="ECO:0000313" key="19">
    <source>
        <dbReference type="Proteomes" id="UP000503640"/>
    </source>
</evidence>
<keyword evidence="8" id="KW-0375">Hydrogen ion transport</keyword>
<dbReference type="InterPro" id="IPR040627">
    <property type="entry name" value="T3SS_ATPase_C"/>
</dbReference>
<proteinExistence type="inferred from homology"/>
<evidence type="ECO:0000256" key="13">
    <source>
        <dbReference type="ARBA" id="ARBA00023065"/>
    </source>
</evidence>
<keyword evidence="9" id="KW-1005">Bacterial flagellum biogenesis</keyword>
<keyword evidence="7" id="KW-0547">Nucleotide-binding</keyword>
<keyword evidence="15" id="KW-0066">ATP synthesis</keyword>
<dbReference type="NCBIfam" id="TIGR01026">
    <property type="entry name" value="fliI_yscN"/>
    <property type="match status" value="1"/>
</dbReference>
<evidence type="ECO:0000256" key="12">
    <source>
        <dbReference type="ARBA" id="ARBA00022967"/>
    </source>
</evidence>
<evidence type="ECO:0000256" key="1">
    <source>
        <dbReference type="ARBA" id="ARBA00004496"/>
    </source>
</evidence>
<evidence type="ECO:0000256" key="6">
    <source>
        <dbReference type="ARBA" id="ARBA00022490"/>
    </source>
</evidence>
<dbReference type="GO" id="GO:0030254">
    <property type="term" value="P:protein secretion by the type III secretion system"/>
    <property type="evidence" value="ECO:0007669"/>
    <property type="project" value="InterPro"/>
</dbReference>
<evidence type="ECO:0000313" key="18">
    <source>
        <dbReference type="EMBL" id="GEJ56993.1"/>
    </source>
</evidence>
<dbReference type="GO" id="GO:0016887">
    <property type="term" value="F:ATP hydrolysis activity"/>
    <property type="evidence" value="ECO:0007669"/>
    <property type="project" value="InterPro"/>
</dbReference>
<evidence type="ECO:0000256" key="5">
    <source>
        <dbReference type="ARBA" id="ARBA00022448"/>
    </source>
</evidence>
<dbReference type="InterPro" id="IPR005714">
    <property type="entry name" value="ATPase_T3SS_FliI/YscN"/>
</dbReference>
<dbReference type="InterPro" id="IPR050053">
    <property type="entry name" value="ATPase_alpha/beta_chains"/>
</dbReference>
<dbReference type="Pfam" id="PF18269">
    <property type="entry name" value="T3SS_ATPase_C"/>
    <property type="match status" value="1"/>
</dbReference>
<evidence type="ECO:0000256" key="11">
    <source>
        <dbReference type="ARBA" id="ARBA00022927"/>
    </source>
</evidence>
<dbReference type="CDD" id="cd18117">
    <property type="entry name" value="ATP-synt_flagellum-secretory_path_III_N"/>
    <property type="match status" value="1"/>
</dbReference>
<dbReference type="PANTHER" id="PTHR15184">
    <property type="entry name" value="ATP SYNTHASE"/>
    <property type="match status" value="1"/>
</dbReference>
<evidence type="ECO:0000256" key="4">
    <source>
        <dbReference type="ARBA" id="ARBA00020580"/>
    </source>
</evidence>
<dbReference type="GO" id="GO:0005524">
    <property type="term" value="F:ATP binding"/>
    <property type="evidence" value="ECO:0007669"/>
    <property type="project" value="UniProtKB-KW"/>
</dbReference>
<keyword evidence="18" id="KW-0969">Cilium</keyword>
<keyword evidence="10" id="KW-0067">ATP-binding</keyword>
<protein>
    <recommendedName>
        <fullName evidence="4">Flagellum-specific ATP synthase</fullName>
        <ecNumber evidence="3">7.1.2.2</ecNumber>
    </recommendedName>
</protein>
<gene>
    <name evidence="18" type="ORF">AMYX_17340</name>
</gene>
<evidence type="ECO:0000256" key="16">
    <source>
        <dbReference type="ARBA" id="ARBA00034006"/>
    </source>
</evidence>
<dbReference type="InterPro" id="IPR020003">
    <property type="entry name" value="ATPase_a/bsu_AS"/>
</dbReference>
<keyword evidence="5" id="KW-0813">Transport</keyword>
<dbReference type="InterPro" id="IPR004100">
    <property type="entry name" value="ATPase_F1/V1/A1_a/bsu_N"/>
</dbReference>
<dbReference type="Pfam" id="PF02874">
    <property type="entry name" value="ATP-synt_ab_N"/>
    <property type="match status" value="1"/>
</dbReference>
<dbReference type="Gene3D" id="3.40.50.12240">
    <property type="match status" value="1"/>
</dbReference>
<comment type="subcellular location">
    <subcellularLocation>
        <location evidence="1">Cytoplasm</location>
    </subcellularLocation>
</comment>
<dbReference type="AlphaFoldDB" id="A0A7I9VKR0"/>
<evidence type="ECO:0000259" key="17">
    <source>
        <dbReference type="SMART" id="SM00382"/>
    </source>
</evidence>
<dbReference type="GO" id="GO:0046933">
    <property type="term" value="F:proton-transporting ATP synthase activity, rotational mechanism"/>
    <property type="evidence" value="ECO:0007669"/>
    <property type="project" value="TreeGrafter"/>
</dbReference>
<dbReference type="InterPro" id="IPR027417">
    <property type="entry name" value="P-loop_NTPase"/>
</dbReference>
<dbReference type="GO" id="GO:0008564">
    <property type="term" value="F:protein-exporting ATPase activity"/>
    <property type="evidence" value="ECO:0007669"/>
    <property type="project" value="UniProtKB-EC"/>
</dbReference>
<reference evidence="19" key="1">
    <citation type="journal article" date="2020" name="Appl. Environ. Microbiol.">
        <title>Diazotrophic Anaeromyxobacter Isolates from Soils.</title>
        <authorList>
            <person name="Masuda Y."/>
            <person name="Yamanaka H."/>
            <person name="Xu Z.X."/>
            <person name="Shiratori Y."/>
            <person name="Aono T."/>
            <person name="Amachi S."/>
            <person name="Senoo K."/>
            <person name="Itoh H."/>
        </authorList>
    </citation>
    <scope>NUCLEOTIDE SEQUENCE [LARGE SCALE GENOMIC DNA]</scope>
    <source>
        <strain evidence="19">R267</strain>
    </source>
</reference>
<dbReference type="GO" id="GO:0005737">
    <property type="term" value="C:cytoplasm"/>
    <property type="evidence" value="ECO:0007669"/>
    <property type="project" value="UniProtKB-SubCell"/>
</dbReference>
<keyword evidence="18" id="KW-0282">Flagellum</keyword>
<dbReference type="Pfam" id="PF00006">
    <property type="entry name" value="ATP-synt_ab"/>
    <property type="match status" value="1"/>
</dbReference>
<evidence type="ECO:0000256" key="8">
    <source>
        <dbReference type="ARBA" id="ARBA00022781"/>
    </source>
</evidence>
<keyword evidence="6" id="KW-0963">Cytoplasm</keyword>
<dbReference type="Proteomes" id="UP000503640">
    <property type="component" value="Unassembled WGS sequence"/>
</dbReference>
<evidence type="ECO:0000256" key="15">
    <source>
        <dbReference type="ARBA" id="ARBA00023310"/>
    </source>
</evidence>
<feature type="domain" description="AAA+ ATPase" evidence="17">
    <location>
        <begin position="156"/>
        <end position="337"/>
    </location>
</feature>
<name>A0A7I9VKR0_9BACT</name>
<keyword evidence="18" id="KW-0966">Cell projection</keyword>
<evidence type="ECO:0000256" key="3">
    <source>
        <dbReference type="ARBA" id="ARBA00012473"/>
    </source>
</evidence>
<dbReference type="SUPFAM" id="SSF52540">
    <property type="entry name" value="P-loop containing nucleoside triphosphate hydrolases"/>
    <property type="match status" value="1"/>
</dbReference>
<dbReference type="PANTHER" id="PTHR15184:SF81">
    <property type="entry name" value="FLAGELLUM-SPECIFIC ATP SYNTHASE"/>
    <property type="match status" value="1"/>
</dbReference>
<keyword evidence="14" id="KW-1006">Bacterial flagellum protein export</keyword>
<evidence type="ECO:0000256" key="9">
    <source>
        <dbReference type="ARBA" id="ARBA00022795"/>
    </source>
</evidence>
<comment type="catalytic activity">
    <reaction evidence="16">
        <text>ATP + H2O + cellular proteinSide 1 = ADP + phosphate + cellular proteinSide 2.</text>
        <dbReference type="EC" id="7.4.2.8"/>
    </reaction>
</comment>
<dbReference type="FunFam" id="3.40.50.12240:FF:000002">
    <property type="entry name" value="Flagellum-specific ATP synthase FliI"/>
    <property type="match status" value="1"/>
</dbReference>
<accession>A0A7I9VKR0</accession>
<organism evidence="18 19">
    <name type="scientific">Anaeromyxobacter diazotrophicus</name>
    <dbReference type="NCBI Taxonomy" id="2590199"/>
    <lineage>
        <taxon>Bacteria</taxon>
        <taxon>Pseudomonadati</taxon>
        <taxon>Myxococcota</taxon>
        <taxon>Myxococcia</taxon>
        <taxon>Myxococcales</taxon>
        <taxon>Cystobacterineae</taxon>
        <taxon>Anaeromyxobacteraceae</taxon>
        <taxon>Anaeromyxobacter</taxon>
    </lineage>
</organism>
<comment type="similarity">
    <text evidence="2">Belongs to the ATPase alpha/beta chains family.</text>
</comment>
<keyword evidence="11" id="KW-0653">Protein transport</keyword>
<dbReference type="EMBL" id="BJTG01000004">
    <property type="protein sequence ID" value="GEJ56993.1"/>
    <property type="molecule type" value="Genomic_DNA"/>
</dbReference>
<dbReference type="InterPro" id="IPR003593">
    <property type="entry name" value="AAA+_ATPase"/>
</dbReference>
<dbReference type="GO" id="GO:0030257">
    <property type="term" value="C:type III protein secretion system complex"/>
    <property type="evidence" value="ECO:0007669"/>
    <property type="project" value="InterPro"/>
</dbReference>
<evidence type="ECO:0000256" key="14">
    <source>
        <dbReference type="ARBA" id="ARBA00023225"/>
    </source>
</evidence>
<dbReference type="GO" id="GO:0044781">
    <property type="term" value="P:bacterial-type flagellum organization"/>
    <property type="evidence" value="ECO:0007669"/>
    <property type="project" value="UniProtKB-KW"/>
</dbReference>
<evidence type="ECO:0000256" key="10">
    <source>
        <dbReference type="ARBA" id="ARBA00022840"/>
    </source>
</evidence>
<dbReference type="InterPro" id="IPR000194">
    <property type="entry name" value="ATPase_F1/V1/A1_a/bsu_nucl-bd"/>
</dbReference>
<keyword evidence="12" id="KW-1278">Translocase</keyword>
<dbReference type="CDD" id="cd01136">
    <property type="entry name" value="ATPase_flagellum-secretory_path_III"/>
    <property type="match status" value="1"/>
</dbReference>
<sequence length="440" mass="45973">MLSMDAITRAIAEADPLPLTGTVVRAAGLVLEAALPRVPVGTACEIRAVDGASVMAEVVGFFGQTARLMPLADIHGIGEGCTVVPRASADKIAVGDGLLGRVVDAALHPMDGGPTPMLRGRARLHATPPPAMERRRVTRPLGLGIRSIDACLTVGEGQRLAILAGPGVGKSVLLGMLARSADADVVVVGLVGERGREVRDFIERDLGAGLRRAVVVVATSDESPLKRVRAGMVATTLAEHFRAQGKRVLLLVDSLSRIAQAQREIGLAAGEPPTTKGYPPSAFAILPRLVERAGNDAGPGSITAFYSVLAEGDDQTDPIADAAKATLDGHVVLSRKLAESGHFPAVDVLASISRVMNDIVEPAHRELARQAREALSAYREAADLIEVGAYAAGSNPRVDRALRCLPALQAFLRQEPGERTALPEMLAGLKRALGAEVARG</sequence>
<keyword evidence="13" id="KW-0406">Ion transport</keyword>
<dbReference type="EC" id="7.1.2.2" evidence="3"/>